<dbReference type="PANTHER" id="PTHR43595">
    <property type="entry name" value="37S RIBOSOMAL PROTEIN S26, MITOCHONDRIAL"/>
    <property type="match status" value="1"/>
</dbReference>
<evidence type="ECO:0000256" key="7">
    <source>
        <dbReference type="RuleBase" id="RU000414"/>
    </source>
</evidence>
<dbReference type="PATRIC" id="fig|86662.25.peg.3165"/>
<keyword evidence="4 7" id="KW-0479">Metal-binding</keyword>
<accession>A0A1E8B616</accession>
<dbReference type="Pfam" id="PF00081">
    <property type="entry name" value="Sod_Fe_N"/>
    <property type="match status" value="1"/>
</dbReference>
<dbReference type="PANTHER" id="PTHR43595:SF2">
    <property type="entry name" value="SMALL RIBOSOMAL SUBUNIT PROTEIN MS42"/>
    <property type="match status" value="1"/>
</dbReference>
<dbReference type="Proteomes" id="UP000175706">
    <property type="component" value="Unassembled WGS sequence"/>
</dbReference>
<dbReference type="Gene3D" id="3.55.40.20">
    <property type="entry name" value="Iron/manganese superoxide dismutase, C-terminal domain"/>
    <property type="match status" value="1"/>
</dbReference>
<evidence type="ECO:0000256" key="3">
    <source>
        <dbReference type="ARBA" id="ARBA00012682"/>
    </source>
</evidence>
<feature type="domain" description="Manganese/iron superoxide dismutase C-terminal" evidence="9">
    <location>
        <begin position="97"/>
        <end position="197"/>
    </location>
</feature>
<comment type="function">
    <text evidence="7">Destroys radicals which are normally produced within the cells and which are toxic to biological systems.</text>
</comment>
<dbReference type="Gene3D" id="1.10.287.990">
    <property type="entry name" value="Fe,Mn superoxide dismutase (SOD) domain"/>
    <property type="match status" value="1"/>
</dbReference>
<comment type="similarity">
    <text evidence="2 7">Belongs to the iron/manganese superoxide dismutase family.</text>
</comment>
<name>A0A1E8B616_BACMY</name>
<sequence>MIHKLPELSYDFHELAVFISPKEFQLNYFEIHKWYVENLNKALSKYISYQQYSVADLMMKLKYMPEDLRNDVKKYGGMHFNYSLFWKILTPNSRGPVGTLKNAIRDTYHDFGVFKKEFTNIALDLYASNAWCWLLVQKGNLKIMKTYGHDCPISKDTYPVLCLKLWQVSSLFVKQKQNLEYINEFWNFINWEEAESRYLEGKRQIFI</sequence>
<protein>
    <recommendedName>
        <fullName evidence="3 7">Superoxide dismutase</fullName>
        <ecNumber evidence="3 7">1.15.1.1</ecNumber>
    </recommendedName>
</protein>
<dbReference type="EC" id="1.15.1.1" evidence="3 7"/>
<comment type="caution">
    <text evidence="10">The sequence shown here is derived from an EMBL/GenBank/DDBJ whole genome shotgun (WGS) entry which is preliminary data.</text>
</comment>
<dbReference type="RefSeq" id="WP_070143897.1">
    <property type="nucleotide sequence ID" value="NZ_LXLT01000040.1"/>
</dbReference>
<dbReference type="InterPro" id="IPR019832">
    <property type="entry name" value="Mn/Fe_SOD_C"/>
</dbReference>
<dbReference type="InterPro" id="IPR019831">
    <property type="entry name" value="Mn/Fe_SOD_N"/>
</dbReference>
<evidence type="ECO:0000313" key="11">
    <source>
        <dbReference type="Proteomes" id="UP000175706"/>
    </source>
</evidence>
<evidence type="ECO:0000256" key="5">
    <source>
        <dbReference type="ARBA" id="ARBA00023002"/>
    </source>
</evidence>
<proteinExistence type="inferred from homology"/>
<dbReference type="GO" id="GO:0004784">
    <property type="term" value="F:superoxide dismutase activity"/>
    <property type="evidence" value="ECO:0007669"/>
    <property type="project" value="UniProtKB-EC"/>
</dbReference>
<dbReference type="InterPro" id="IPR036314">
    <property type="entry name" value="SOD_C_sf"/>
</dbReference>
<keyword evidence="5 7" id="KW-0560">Oxidoreductase</keyword>
<feature type="domain" description="Manganese/iron superoxide dismutase N-terminal" evidence="8">
    <location>
        <begin position="3"/>
        <end position="89"/>
    </location>
</feature>
<dbReference type="SUPFAM" id="SSF54719">
    <property type="entry name" value="Fe,Mn superoxide dismutase (SOD), C-terminal domain"/>
    <property type="match status" value="1"/>
</dbReference>
<comment type="function">
    <text evidence="1">Destroys superoxide anion radicals which are normally produced within the cells and which are toxic to biological systems.</text>
</comment>
<dbReference type="SUPFAM" id="SSF46609">
    <property type="entry name" value="Fe,Mn superoxide dismutase (SOD), N-terminal domain"/>
    <property type="match status" value="1"/>
</dbReference>
<evidence type="ECO:0000256" key="1">
    <source>
        <dbReference type="ARBA" id="ARBA00002170"/>
    </source>
</evidence>
<dbReference type="InterPro" id="IPR036324">
    <property type="entry name" value="Mn/Fe_SOD_N_sf"/>
</dbReference>
<evidence type="ECO:0000256" key="4">
    <source>
        <dbReference type="ARBA" id="ARBA00022723"/>
    </source>
</evidence>
<dbReference type="Pfam" id="PF02777">
    <property type="entry name" value="Sod_Fe_C"/>
    <property type="match status" value="1"/>
</dbReference>
<organism evidence="10 11">
    <name type="scientific">Bacillus mycoides</name>
    <dbReference type="NCBI Taxonomy" id="1405"/>
    <lineage>
        <taxon>Bacteria</taxon>
        <taxon>Bacillati</taxon>
        <taxon>Bacillota</taxon>
        <taxon>Bacilli</taxon>
        <taxon>Bacillales</taxon>
        <taxon>Bacillaceae</taxon>
        <taxon>Bacillus</taxon>
        <taxon>Bacillus cereus group</taxon>
    </lineage>
</organism>
<comment type="catalytic activity">
    <reaction evidence="6 7">
        <text>2 superoxide + 2 H(+) = H2O2 + O2</text>
        <dbReference type="Rhea" id="RHEA:20696"/>
        <dbReference type="ChEBI" id="CHEBI:15378"/>
        <dbReference type="ChEBI" id="CHEBI:15379"/>
        <dbReference type="ChEBI" id="CHEBI:16240"/>
        <dbReference type="ChEBI" id="CHEBI:18421"/>
        <dbReference type="EC" id="1.15.1.1"/>
    </reaction>
</comment>
<evidence type="ECO:0000259" key="8">
    <source>
        <dbReference type="Pfam" id="PF00081"/>
    </source>
</evidence>
<evidence type="ECO:0000313" key="10">
    <source>
        <dbReference type="EMBL" id="OFD77744.1"/>
    </source>
</evidence>
<dbReference type="GO" id="GO:0005737">
    <property type="term" value="C:cytoplasm"/>
    <property type="evidence" value="ECO:0007669"/>
    <property type="project" value="TreeGrafter"/>
</dbReference>
<dbReference type="EMBL" id="LXLT01000040">
    <property type="protein sequence ID" value="OFD77744.1"/>
    <property type="molecule type" value="Genomic_DNA"/>
</dbReference>
<gene>
    <name evidence="10" type="ORF">BWGOE8_31040</name>
</gene>
<evidence type="ECO:0000256" key="2">
    <source>
        <dbReference type="ARBA" id="ARBA00008714"/>
    </source>
</evidence>
<dbReference type="AlphaFoldDB" id="A0A1E8B616"/>
<evidence type="ECO:0000259" key="9">
    <source>
        <dbReference type="Pfam" id="PF02777"/>
    </source>
</evidence>
<reference evidence="10 11" key="1">
    <citation type="submission" date="2016-05" db="EMBL/GenBank/DDBJ databases">
        <title>Bacillus thuringiensis and Bacillus weihenstephanensis as novel biocontrol agents of wilt causing Verticillium species.</title>
        <authorList>
            <person name="Hollensteiner J."/>
            <person name="Wemheuer F."/>
            <person name="Harting R."/>
            <person name="Kolarzyk A."/>
            <person name="Diaz-Valerio S."/>
            <person name="Poehlein A."/>
            <person name="Brzuszkiewicz E."/>
            <person name="Nesemann K."/>
            <person name="Braus-Stromeyer S."/>
            <person name="Braus G."/>
            <person name="Daniel R."/>
            <person name="Liesegang H."/>
        </authorList>
    </citation>
    <scope>NUCLEOTIDE SEQUENCE [LARGE SCALE GENOMIC DNA]</scope>
    <source>
        <strain evidence="10 11">GOE8</strain>
    </source>
</reference>
<dbReference type="GO" id="GO:0046872">
    <property type="term" value="F:metal ion binding"/>
    <property type="evidence" value="ECO:0007669"/>
    <property type="project" value="UniProtKB-KW"/>
</dbReference>
<evidence type="ECO:0000256" key="6">
    <source>
        <dbReference type="ARBA" id="ARBA00049204"/>
    </source>
</evidence>